<keyword evidence="3" id="KW-0677">Repeat</keyword>
<gene>
    <name evidence="10" type="primary">LOC106464777</name>
</gene>
<proteinExistence type="predicted"/>
<dbReference type="PROSITE" id="PS50940">
    <property type="entry name" value="CHIT_BIND_II"/>
    <property type="match status" value="3"/>
</dbReference>
<protein>
    <submittedName>
        <fullName evidence="10">Protein obstructor-E-like</fullName>
    </submittedName>
</protein>
<name>A0ABM1BEJ9_LIMPO</name>
<evidence type="ECO:0000256" key="4">
    <source>
        <dbReference type="ARBA" id="ARBA00023157"/>
    </source>
</evidence>
<feature type="domain" description="Chitin-binding type-2" evidence="8">
    <location>
        <begin position="150"/>
        <end position="207"/>
    </location>
</feature>
<evidence type="ECO:0000313" key="9">
    <source>
        <dbReference type="Proteomes" id="UP000694941"/>
    </source>
</evidence>
<dbReference type="InterPro" id="IPR051940">
    <property type="entry name" value="Chitin_bind-dev_reg"/>
</dbReference>
<dbReference type="SMART" id="SM00494">
    <property type="entry name" value="ChtBD2"/>
    <property type="match status" value="3"/>
</dbReference>
<dbReference type="Gene3D" id="2.170.140.10">
    <property type="entry name" value="Chitin binding domain"/>
    <property type="match status" value="3"/>
</dbReference>
<evidence type="ECO:0000256" key="3">
    <source>
        <dbReference type="ARBA" id="ARBA00022737"/>
    </source>
</evidence>
<evidence type="ECO:0000256" key="2">
    <source>
        <dbReference type="ARBA" id="ARBA00022729"/>
    </source>
</evidence>
<keyword evidence="1" id="KW-0147">Chitin-binding</keyword>
<dbReference type="InterPro" id="IPR002557">
    <property type="entry name" value="Chitin-bd_dom"/>
</dbReference>
<feature type="domain" description="Chitin-binding type-2" evidence="8">
    <location>
        <begin position="23"/>
        <end position="81"/>
    </location>
</feature>
<keyword evidence="4" id="KW-1015">Disulfide bond</keyword>
<evidence type="ECO:0000256" key="5">
    <source>
        <dbReference type="ARBA" id="ARBA00023180"/>
    </source>
</evidence>
<dbReference type="RefSeq" id="XP_013780389.1">
    <property type="nucleotide sequence ID" value="XM_013924935.2"/>
</dbReference>
<sequence>MNIFLVGLILLVSGSCLGQRSRDSKCSEDGLFPHEQYCDYYYECKDGVETLQECPNGLVFRGKRRGLYQNCDYPKRAGCPDGIRTMGQALIETDHCKSLWGRFQHETSCRSFWECWNGTASFHRCPFSLLYSSELEACDWPSNVQGCQAHPVCKDVSHGPIPIPNRCVIYWFCTNGYPRLFRCASRLAFNPTTLQCEYAEKVPGCEPPPTTPAPREEENGRGLNDIQPVRVPQTPPEPANPLSNAKPAPEPPVRTNLRPYQGRN</sequence>
<evidence type="ECO:0000256" key="6">
    <source>
        <dbReference type="SAM" id="MobiDB-lite"/>
    </source>
</evidence>
<evidence type="ECO:0000256" key="1">
    <source>
        <dbReference type="ARBA" id="ARBA00022669"/>
    </source>
</evidence>
<keyword evidence="2 7" id="KW-0732">Signal</keyword>
<evidence type="ECO:0000259" key="8">
    <source>
        <dbReference type="PROSITE" id="PS50940"/>
    </source>
</evidence>
<organism evidence="9 10">
    <name type="scientific">Limulus polyphemus</name>
    <name type="common">Atlantic horseshoe crab</name>
    <dbReference type="NCBI Taxonomy" id="6850"/>
    <lineage>
        <taxon>Eukaryota</taxon>
        <taxon>Metazoa</taxon>
        <taxon>Ecdysozoa</taxon>
        <taxon>Arthropoda</taxon>
        <taxon>Chelicerata</taxon>
        <taxon>Merostomata</taxon>
        <taxon>Xiphosura</taxon>
        <taxon>Limulidae</taxon>
        <taxon>Limulus</taxon>
    </lineage>
</organism>
<feature type="domain" description="Chitin-binding type-2" evidence="8">
    <location>
        <begin position="93"/>
        <end position="149"/>
    </location>
</feature>
<keyword evidence="5" id="KW-0325">Glycoprotein</keyword>
<keyword evidence="9" id="KW-1185">Reference proteome</keyword>
<dbReference type="PANTHER" id="PTHR23301">
    <property type="entry name" value="CHITIN BINDING PERITROPHIN-A"/>
    <property type="match status" value="1"/>
</dbReference>
<dbReference type="Pfam" id="PF01607">
    <property type="entry name" value="CBM_14"/>
    <property type="match status" value="3"/>
</dbReference>
<feature type="chain" id="PRO_5046410588" evidence="7">
    <location>
        <begin position="19"/>
        <end position="264"/>
    </location>
</feature>
<feature type="region of interest" description="Disordered" evidence="6">
    <location>
        <begin position="207"/>
        <end position="264"/>
    </location>
</feature>
<dbReference type="InterPro" id="IPR036508">
    <property type="entry name" value="Chitin-bd_dom_sf"/>
</dbReference>
<feature type="signal peptide" evidence="7">
    <location>
        <begin position="1"/>
        <end position="18"/>
    </location>
</feature>
<dbReference type="SUPFAM" id="SSF57625">
    <property type="entry name" value="Invertebrate chitin-binding proteins"/>
    <property type="match status" value="3"/>
</dbReference>
<evidence type="ECO:0000256" key="7">
    <source>
        <dbReference type="SAM" id="SignalP"/>
    </source>
</evidence>
<evidence type="ECO:0000313" key="10">
    <source>
        <dbReference type="RefSeq" id="XP_013780389.1"/>
    </source>
</evidence>
<accession>A0ABM1BEJ9</accession>
<dbReference type="PANTHER" id="PTHR23301:SF108">
    <property type="entry name" value="OBSTRACTOR D"/>
    <property type="match status" value="1"/>
</dbReference>
<dbReference type="Proteomes" id="UP000694941">
    <property type="component" value="Unplaced"/>
</dbReference>
<reference evidence="10" key="1">
    <citation type="submission" date="2025-08" db="UniProtKB">
        <authorList>
            <consortium name="RefSeq"/>
        </authorList>
    </citation>
    <scope>IDENTIFICATION</scope>
    <source>
        <tissue evidence="10">Muscle</tissue>
    </source>
</reference>
<dbReference type="GeneID" id="106464777"/>